<feature type="compositionally biased region" description="Gly residues" evidence="2">
    <location>
        <begin position="414"/>
        <end position="423"/>
    </location>
</feature>
<sequence>MASSTGLASLEGEIKDVDTSIKKVERQIVQVEEELNEPSLSEKEKDYLREKEDYLRKKEEQLREEKRQLREQLREEKLRAERLTGGASAWLASEDGVISCLKEVKEEMKEDLEKMKKDLETKMEGLMKPKIEVTASSCSSTKRKMIESLVVLPVQTIEWLSASVHVGRTIVVIKSSKTDYIFIPKAAWTKCQEDYGAKLVDGWKLQVERGATAEALLSMLPWIVGLYEAKVESVLSDGVLPVRAQALLEYLAVNDMQGWPTSDVIVLFGDLNRHYAIHAGRMDAGQPLRSIHVAGPALLTAVAEHAPATAEDINPESVTLGFIRALLNRRRTEEAGSCDGGAANSSEGGASGSGGSAANRRGGGAANSSRGGASGSGGGVVSSRQGEACDSERGSSGSGDAEAGGGSNDACNGAGAGSGGGEGSCSSGADSSDGGGGSFDGDEGLLEAARENAYAQACMSLLRLPEVYEPLGLKEPPTSFRPPSKEEYLARFRPY</sequence>
<proteinExistence type="predicted"/>
<dbReference type="EMBL" id="LSYV01000003">
    <property type="protein sequence ID" value="KXZ56061.1"/>
    <property type="molecule type" value="Genomic_DNA"/>
</dbReference>
<gene>
    <name evidence="3" type="ORF">GPECTOR_2g943</name>
</gene>
<protein>
    <submittedName>
        <fullName evidence="3">Uncharacterized protein</fullName>
    </submittedName>
</protein>
<evidence type="ECO:0000313" key="4">
    <source>
        <dbReference type="Proteomes" id="UP000075714"/>
    </source>
</evidence>
<dbReference type="AlphaFoldDB" id="A0A150H1T6"/>
<feature type="coiled-coil region" evidence="1">
    <location>
        <begin position="7"/>
        <end position="125"/>
    </location>
</feature>
<feature type="region of interest" description="Disordered" evidence="2">
    <location>
        <begin position="334"/>
        <end position="443"/>
    </location>
</feature>
<dbReference type="Proteomes" id="UP000075714">
    <property type="component" value="Unassembled WGS sequence"/>
</dbReference>
<comment type="caution">
    <text evidence="3">The sequence shown here is derived from an EMBL/GenBank/DDBJ whole genome shotgun (WGS) entry which is preliminary data.</text>
</comment>
<evidence type="ECO:0000256" key="2">
    <source>
        <dbReference type="SAM" id="MobiDB-lite"/>
    </source>
</evidence>
<name>A0A150H1T6_GONPE</name>
<organism evidence="3 4">
    <name type="scientific">Gonium pectorale</name>
    <name type="common">Green alga</name>
    <dbReference type="NCBI Taxonomy" id="33097"/>
    <lineage>
        <taxon>Eukaryota</taxon>
        <taxon>Viridiplantae</taxon>
        <taxon>Chlorophyta</taxon>
        <taxon>core chlorophytes</taxon>
        <taxon>Chlorophyceae</taxon>
        <taxon>CS clade</taxon>
        <taxon>Chlamydomonadales</taxon>
        <taxon>Volvocaceae</taxon>
        <taxon>Gonium</taxon>
    </lineage>
</organism>
<evidence type="ECO:0000256" key="1">
    <source>
        <dbReference type="SAM" id="Coils"/>
    </source>
</evidence>
<evidence type="ECO:0000313" key="3">
    <source>
        <dbReference type="EMBL" id="KXZ56061.1"/>
    </source>
</evidence>
<reference evidence="4" key="1">
    <citation type="journal article" date="2016" name="Nat. Commun.">
        <title>The Gonium pectorale genome demonstrates co-option of cell cycle regulation during the evolution of multicellularity.</title>
        <authorList>
            <person name="Hanschen E.R."/>
            <person name="Marriage T.N."/>
            <person name="Ferris P.J."/>
            <person name="Hamaji T."/>
            <person name="Toyoda A."/>
            <person name="Fujiyama A."/>
            <person name="Neme R."/>
            <person name="Noguchi H."/>
            <person name="Minakuchi Y."/>
            <person name="Suzuki M."/>
            <person name="Kawai-Toyooka H."/>
            <person name="Smith D.R."/>
            <person name="Sparks H."/>
            <person name="Anderson J."/>
            <person name="Bakaric R."/>
            <person name="Luria V."/>
            <person name="Karger A."/>
            <person name="Kirschner M.W."/>
            <person name="Durand P.M."/>
            <person name="Michod R.E."/>
            <person name="Nozaki H."/>
            <person name="Olson B.J."/>
        </authorList>
    </citation>
    <scope>NUCLEOTIDE SEQUENCE [LARGE SCALE GENOMIC DNA]</scope>
    <source>
        <strain evidence="4">NIES-2863</strain>
    </source>
</reference>
<dbReference type="OrthoDB" id="546783at2759"/>
<accession>A0A150H1T6</accession>
<feature type="compositionally biased region" description="Gly residues" evidence="2">
    <location>
        <begin position="349"/>
        <end position="365"/>
    </location>
</feature>
<keyword evidence="1" id="KW-0175">Coiled coil</keyword>
<keyword evidence="4" id="KW-1185">Reference proteome</keyword>